<dbReference type="Proteomes" id="UP000257109">
    <property type="component" value="Unassembled WGS sequence"/>
</dbReference>
<keyword evidence="1" id="KW-1133">Transmembrane helix</keyword>
<dbReference type="AlphaFoldDB" id="A0A371HN40"/>
<gene>
    <name evidence="2" type="primary">SMO1-1</name>
    <name evidence="2" type="ORF">CR513_12113</name>
</gene>
<comment type="caution">
    <text evidence="2">The sequence shown here is derived from an EMBL/GenBank/DDBJ whole genome shotgun (WGS) entry which is preliminary data.</text>
</comment>
<organism evidence="2 3">
    <name type="scientific">Mucuna pruriens</name>
    <name type="common">Velvet bean</name>
    <name type="synonym">Dolichos pruriens</name>
    <dbReference type="NCBI Taxonomy" id="157652"/>
    <lineage>
        <taxon>Eukaryota</taxon>
        <taxon>Viridiplantae</taxon>
        <taxon>Streptophyta</taxon>
        <taxon>Embryophyta</taxon>
        <taxon>Tracheophyta</taxon>
        <taxon>Spermatophyta</taxon>
        <taxon>Magnoliopsida</taxon>
        <taxon>eudicotyledons</taxon>
        <taxon>Gunneridae</taxon>
        <taxon>Pentapetalae</taxon>
        <taxon>rosids</taxon>
        <taxon>fabids</taxon>
        <taxon>Fabales</taxon>
        <taxon>Fabaceae</taxon>
        <taxon>Papilionoideae</taxon>
        <taxon>50 kb inversion clade</taxon>
        <taxon>NPAAA clade</taxon>
        <taxon>indigoferoid/millettioid clade</taxon>
        <taxon>Phaseoleae</taxon>
        <taxon>Mucuna</taxon>
    </lineage>
</organism>
<evidence type="ECO:0000256" key="1">
    <source>
        <dbReference type="SAM" id="Phobius"/>
    </source>
</evidence>
<dbReference type="EMBL" id="QJKJ01002127">
    <property type="protein sequence ID" value="RDY04216.1"/>
    <property type="molecule type" value="Genomic_DNA"/>
</dbReference>
<keyword evidence="1" id="KW-0472">Membrane</keyword>
<name>A0A371HN40_MUCPR</name>
<keyword evidence="2" id="KW-0560">Oxidoreductase</keyword>
<feature type="non-terminal residue" evidence="2">
    <location>
        <position position="1"/>
    </location>
</feature>
<evidence type="ECO:0000313" key="3">
    <source>
        <dbReference type="Proteomes" id="UP000257109"/>
    </source>
</evidence>
<feature type="transmembrane region" description="Helical" evidence="1">
    <location>
        <begin position="35"/>
        <end position="57"/>
    </location>
</feature>
<reference evidence="2" key="1">
    <citation type="submission" date="2018-05" db="EMBL/GenBank/DDBJ databases">
        <title>Draft genome of Mucuna pruriens seed.</title>
        <authorList>
            <person name="Nnadi N.E."/>
            <person name="Vos R."/>
            <person name="Hasami M.H."/>
            <person name="Devisetty U.K."/>
            <person name="Aguiy J.C."/>
        </authorList>
    </citation>
    <scope>NUCLEOTIDE SEQUENCE [LARGE SCALE GENOMIC DNA]</scope>
    <source>
        <strain evidence="2">JCA_2017</strain>
    </source>
</reference>
<dbReference type="GO" id="GO:0004497">
    <property type="term" value="F:monooxygenase activity"/>
    <property type="evidence" value="ECO:0007669"/>
    <property type="project" value="UniProtKB-KW"/>
</dbReference>
<evidence type="ECO:0000313" key="2">
    <source>
        <dbReference type="EMBL" id="RDY04216.1"/>
    </source>
</evidence>
<dbReference type="OrthoDB" id="1351582at2759"/>
<sequence>MLPYQTLEEAQVALGRGVTLSETLWFKYSAKEPHFFLHCHSTLFLYLCYFYSSYSIPLGKEIIVRNVKVIQRSSKKEVLQTFVIAIGQLQIIFYPTINLRYSCSFHLRV</sequence>
<keyword evidence="2" id="KW-0503">Monooxygenase</keyword>
<accession>A0A371HN40</accession>
<dbReference type="STRING" id="157652.A0A371HN40"/>
<keyword evidence="3" id="KW-1185">Reference proteome</keyword>
<proteinExistence type="predicted"/>
<protein>
    <submittedName>
        <fullName evidence="2">Methylsterol monooxygenase 1-1</fullName>
    </submittedName>
</protein>
<feature type="transmembrane region" description="Helical" evidence="1">
    <location>
        <begin position="78"/>
        <end position="97"/>
    </location>
</feature>
<keyword evidence="1" id="KW-0812">Transmembrane</keyword>